<accession>A0A2A2L1E1</accession>
<dbReference type="AlphaFoldDB" id="A0A2A2L1E1"/>
<dbReference type="OrthoDB" id="5777742at2759"/>
<evidence type="ECO:0000313" key="2">
    <source>
        <dbReference type="Proteomes" id="UP000218231"/>
    </source>
</evidence>
<gene>
    <name evidence="1" type="ORF">WR25_16455</name>
</gene>
<dbReference type="Proteomes" id="UP000218231">
    <property type="component" value="Unassembled WGS sequence"/>
</dbReference>
<organism evidence="1 2">
    <name type="scientific">Diploscapter pachys</name>
    <dbReference type="NCBI Taxonomy" id="2018661"/>
    <lineage>
        <taxon>Eukaryota</taxon>
        <taxon>Metazoa</taxon>
        <taxon>Ecdysozoa</taxon>
        <taxon>Nematoda</taxon>
        <taxon>Chromadorea</taxon>
        <taxon>Rhabditida</taxon>
        <taxon>Rhabditina</taxon>
        <taxon>Rhabditomorpha</taxon>
        <taxon>Rhabditoidea</taxon>
        <taxon>Rhabditidae</taxon>
        <taxon>Diploscapter</taxon>
    </lineage>
</organism>
<proteinExistence type="predicted"/>
<evidence type="ECO:0000313" key="1">
    <source>
        <dbReference type="EMBL" id="PAV79984.1"/>
    </source>
</evidence>
<dbReference type="EMBL" id="LIAE01007328">
    <property type="protein sequence ID" value="PAV79984.1"/>
    <property type="molecule type" value="Genomic_DNA"/>
</dbReference>
<reference evidence="1 2" key="1">
    <citation type="journal article" date="2017" name="Curr. Biol.">
        <title>Genome architecture and evolution of a unichromosomal asexual nematode.</title>
        <authorList>
            <person name="Fradin H."/>
            <person name="Zegar C."/>
            <person name="Gutwein M."/>
            <person name="Lucas J."/>
            <person name="Kovtun M."/>
            <person name="Corcoran D."/>
            <person name="Baugh L.R."/>
            <person name="Kiontke K."/>
            <person name="Gunsalus K."/>
            <person name="Fitch D.H."/>
            <person name="Piano F."/>
        </authorList>
    </citation>
    <scope>NUCLEOTIDE SEQUENCE [LARGE SCALE GENOMIC DNA]</scope>
    <source>
        <strain evidence="1">PF1309</strain>
    </source>
</reference>
<keyword evidence="2" id="KW-1185">Reference proteome</keyword>
<comment type="caution">
    <text evidence="1">The sequence shown here is derived from an EMBL/GenBank/DDBJ whole genome shotgun (WGS) entry which is preliminary data.</text>
</comment>
<protein>
    <submittedName>
        <fullName evidence="1">Uncharacterized protein</fullName>
    </submittedName>
</protein>
<sequence>MESNDVKTELETAIEGGTPMEVYSSYIEPSSSSVDLPPVFSPLTPLNGDSVKMTPRCALPEAKRAMQIRIKQYYVCEERRVQYLSAPFVGFAAHVKFQCRARQHVVQTLSGSELASYMKRVITKVRKDKSHKTS</sequence>
<name>A0A2A2L1E1_9BILA</name>